<evidence type="ECO:0000313" key="2">
    <source>
        <dbReference type="EMBL" id="MBL0393815.1"/>
    </source>
</evidence>
<protein>
    <recommendedName>
        <fullName evidence="4">DUF2147 domain-containing protein</fullName>
    </recommendedName>
</protein>
<keyword evidence="1" id="KW-0732">Signal</keyword>
<accession>A0A936Z2H0</accession>
<keyword evidence="3" id="KW-1185">Reference proteome</keyword>
<dbReference type="AlphaFoldDB" id="A0A936Z2H0"/>
<comment type="caution">
    <text evidence="2">The sequence shown here is derived from an EMBL/GenBank/DDBJ whole genome shotgun (WGS) entry which is preliminary data.</text>
</comment>
<evidence type="ECO:0000256" key="1">
    <source>
        <dbReference type="SAM" id="SignalP"/>
    </source>
</evidence>
<sequence length="147" mass="15597">MKDRVRGLGMLALAVLAQSAHAAYAGLWFQCQPRWTAEKNYLLVDVRKGERAWEASWGRADAAAGQAQKDKEGNLVLRGCHALAGKPAPACEPARPPLFATLPKAVADGKGLAVDAALRGGAWLRTDQAGLESLARQCAALRPRANG</sequence>
<name>A0A936Z2H0_9BURK</name>
<proteinExistence type="predicted"/>
<organism evidence="2 3">
    <name type="scientific">Ramlibacter monticola</name>
    <dbReference type="NCBI Taxonomy" id="1926872"/>
    <lineage>
        <taxon>Bacteria</taxon>
        <taxon>Pseudomonadati</taxon>
        <taxon>Pseudomonadota</taxon>
        <taxon>Betaproteobacteria</taxon>
        <taxon>Burkholderiales</taxon>
        <taxon>Comamonadaceae</taxon>
        <taxon>Ramlibacter</taxon>
    </lineage>
</organism>
<feature type="signal peptide" evidence="1">
    <location>
        <begin position="1"/>
        <end position="22"/>
    </location>
</feature>
<gene>
    <name evidence="2" type="ORF">JJ685_21945</name>
</gene>
<reference evidence="2 3" key="1">
    <citation type="journal article" date="2017" name="Int. J. Syst. Evol. Microbiol.">
        <title>Ramlibacter monticola sp. nov., isolated from forest soil.</title>
        <authorList>
            <person name="Chaudhary D.K."/>
            <person name="Kim J."/>
        </authorList>
    </citation>
    <scope>NUCLEOTIDE SEQUENCE [LARGE SCALE GENOMIC DNA]</scope>
    <source>
        <strain evidence="2 3">KACC 19175</strain>
    </source>
</reference>
<feature type="chain" id="PRO_5037163583" description="DUF2147 domain-containing protein" evidence="1">
    <location>
        <begin position="23"/>
        <end position="147"/>
    </location>
</feature>
<evidence type="ECO:0000313" key="3">
    <source>
        <dbReference type="Proteomes" id="UP000599109"/>
    </source>
</evidence>
<dbReference type="RefSeq" id="WP_201676472.1">
    <property type="nucleotide sequence ID" value="NZ_JAEQNE010000006.1"/>
</dbReference>
<evidence type="ECO:0008006" key="4">
    <source>
        <dbReference type="Google" id="ProtNLM"/>
    </source>
</evidence>
<dbReference type="Proteomes" id="UP000599109">
    <property type="component" value="Unassembled WGS sequence"/>
</dbReference>
<dbReference type="EMBL" id="JAEQNE010000006">
    <property type="protein sequence ID" value="MBL0393815.1"/>
    <property type="molecule type" value="Genomic_DNA"/>
</dbReference>